<evidence type="ECO:0000256" key="14">
    <source>
        <dbReference type="HAMAP-Rule" id="MF_00052"/>
    </source>
</evidence>
<dbReference type="NCBIfam" id="NF000595">
    <property type="entry name" value="PRK00015.1-3"/>
    <property type="match status" value="1"/>
</dbReference>
<evidence type="ECO:0000256" key="2">
    <source>
        <dbReference type="ARBA" id="ARBA00001946"/>
    </source>
</evidence>
<evidence type="ECO:0000256" key="4">
    <source>
        <dbReference type="ARBA" id="ARBA00004496"/>
    </source>
</evidence>
<evidence type="ECO:0000256" key="7">
    <source>
        <dbReference type="ARBA" id="ARBA00019179"/>
    </source>
</evidence>
<comment type="function">
    <text evidence="3 14 16">Endonuclease that specifically degrades the RNA of RNA-DNA hybrids.</text>
</comment>
<dbReference type="Proteomes" id="UP000001520">
    <property type="component" value="Chromosome"/>
</dbReference>
<evidence type="ECO:0000256" key="9">
    <source>
        <dbReference type="ARBA" id="ARBA00022722"/>
    </source>
</evidence>
<evidence type="ECO:0000256" key="8">
    <source>
        <dbReference type="ARBA" id="ARBA00022490"/>
    </source>
</evidence>
<comment type="cofactor">
    <cofactor evidence="2">
        <name>Mg(2+)</name>
        <dbReference type="ChEBI" id="CHEBI:18420"/>
    </cofactor>
</comment>
<dbReference type="eggNOG" id="COG0164">
    <property type="taxonomic scope" value="Bacteria"/>
</dbReference>
<evidence type="ECO:0000256" key="3">
    <source>
        <dbReference type="ARBA" id="ARBA00004065"/>
    </source>
</evidence>
<dbReference type="InterPro" id="IPR024567">
    <property type="entry name" value="RNase_HII/HIII_dom"/>
</dbReference>
<dbReference type="GO" id="GO:0005737">
    <property type="term" value="C:cytoplasm"/>
    <property type="evidence" value="ECO:0007669"/>
    <property type="project" value="UniProtKB-SubCell"/>
</dbReference>
<dbReference type="PANTHER" id="PTHR10954:SF18">
    <property type="entry name" value="RIBONUCLEASE HII"/>
    <property type="match status" value="1"/>
</dbReference>
<dbReference type="CDD" id="cd07182">
    <property type="entry name" value="RNase_HII_bacteria_HII_like"/>
    <property type="match status" value="1"/>
</dbReference>
<dbReference type="InterPro" id="IPR036397">
    <property type="entry name" value="RNaseH_sf"/>
</dbReference>
<evidence type="ECO:0000256" key="11">
    <source>
        <dbReference type="ARBA" id="ARBA00022759"/>
    </source>
</evidence>
<reference evidence="18 19" key="1">
    <citation type="journal article" date="2010" name="DNA Res.">
        <title>Bacterial lifestyle in a deep-sea hydrothermal vent chimney revealed by the genome sequence of the thermophilic bacterium Deferribacter desulfuricans SSM1.</title>
        <authorList>
            <person name="Takaki Y."/>
            <person name="Shimamura S."/>
            <person name="Nakagawa S."/>
            <person name="Fukuhara Y."/>
            <person name="Horikawa H."/>
            <person name="Ankai A."/>
            <person name="Harada T."/>
            <person name="Hosoyama A."/>
            <person name="Oguchi A."/>
            <person name="Fukui S."/>
            <person name="Fujita N."/>
            <person name="Takami H."/>
            <person name="Takai K."/>
        </authorList>
    </citation>
    <scope>NUCLEOTIDE SEQUENCE [LARGE SCALE GENOMIC DNA]</scope>
    <source>
        <strain evidence="19">DSM 14783 / JCM 11476 / NBRC 101012 / SSM1</strain>
    </source>
</reference>
<dbReference type="GO" id="GO:0030145">
    <property type="term" value="F:manganese ion binding"/>
    <property type="evidence" value="ECO:0007669"/>
    <property type="project" value="UniProtKB-UniRule"/>
</dbReference>
<dbReference type="STRING" id="639282.DEFDS_0181"/>
<feature type="binding site" evidence="14 15">
    <location>
        <position position="10"/>
    </location>
    <ligand>
        <name>a divalent metal cation</name>
        <dbReference type="ChEBI" id="CHEBI:60240"/>
    </ligand>
</feature>
<dbReference type="InterPro" id="IPR022898">
    <property type="entry name" value="RNase_HII"/>
</dbReference>
<evidence type="ECO:0000259" key="17">
    <source>
        <dbReference type="PROSITE" id="PS51975"/>
    </source>
</evidence>
<dbReference type="HAMAP" id="MF_00052_B">
    <property type="entry name" value="RNase_HII_B"/>
    <property type="match status" value="1"/>
</dbReference>
<dbReference type="Gene3D" id="3.30.420.10">
    <property type="entry name" value="Ribonuclease H-like superfamily/Ribonuclease H"/>
    <property type="match status" value="1"/>
</dbReference>
<evidence type="ECO:0000313" key="19">
    <source>
        <dbReference type="Proteomes" id="UP000001520"/>
    </source>
</evidence>
<dbReference type="AlphaFoldDB" id="D3PAR9"/>
<evidence type="ECO:0000256" key="1">
    <source>
        <dbReference type="ARBA" id="ARBA00000077"/>
    </source>
</evidence>
<comment type="catalytic activity">
    <reaction evidence="1 14 15 16">
        <text>Endonucleolytic cleavage to 5'-phosphomonoester.</text>
        <dbReference type="EC" id="3.1.26.4"/>
    </reaction>
</comment>
<accession>D3PAR9</accession>
<comment type="cofactor">
    <cofactor evidence="14 15">
        <name>Mn(2+)</name>
        <dbReference type="ChEBI" id="CHEBI:29035"/>
    </cofactor>
    <cofactor evidence="14 15">
        <name>Mg(2+)</name>
        <dbReference type="ChEBI" id="CHEBI:18420"/>
    </cofactor>
    <text evidence="14 15">Manganese or magnesium. Binds 1 divalent metal ion per monomer in the absence of substrate. May bind a second metal ion after substrate binding.</text>
</comment>
<dbReference type="RefSeq" id="WP_013006940.1">
    <property type="nucleotide sequence ID" value="NC_013939.1"/>
</dbReference>
<keyword evidence="13 14" id="KW-0464">Manganese</keyword>
<comment type="subcellular location">
    <subcellularLocation>
        <location evidence="4 14">Cytoplasm</location>
    </subcellularLocation>
</comment>
<dbReference type="PANTHER" id="PTHR10954">
    <property type="entry name" value="RIBONUCLEASE H2 SUBUNIT A"/>
    <property type="match status" value="1"/>
</dbReference>
<evidence type="ECO:0000256" key="5">
    <source>
        <dbReference type="ARBA" id="ARBA00007383"/>
    </source>
</evidence>
<dbReference type="InterPro" id="IPR001352">
    <property type="entry name" value="RNase_HII/HIII"/>
</dbReference>
<keyword evidence="9 14" id="KW-0540">Nuclease</keyword>
<dbReference type="OrthoDB" id="9803420at2"/>
<keyword evidence="11 14" id="KW-0255">Endonuclease</keyword>
<dbReference type="GO" id="GO:0004523">
    <property type="term" value="F:RNA-DNA hybrid ribonuclease activity"/>
    <property type="evidence" value="ECO:0007669"/>
    <property type="project" value="UniProtKB-UniRule"/>
</dbReference>
<dbReference type="GO" id="GO:0003723">
    <property type="term" value="F:RNA binding"/>
    <property type="evidence" value="ECO:0007669"/>
    <property type="project" value="UniProtKB-UniRule"/>
</dbReference>
<evidence type="ECO:0000256" key="16">
    <source>
        <dbReference type="RuleBase" id="RU003515"/>
    </source>
</evidence>
<evidence type="ECO:0000256" key="10">
    <source>
        <dbReference type="ARBA" id="ARBA00022723"/>
    </source>
</evidence>
<evidence type="ECO:0000256" key="13">
    <source>
        <dbReference type="ARBA" id="ARBA00023211"/>
    </source>
</evidence>
<evidence type="ECO:0000313" key="18">
    <source>
        <dbReference type="EMBL" id="BAI79692.1"/>
    </source>
</evidence>
<dbReference type="EC" id="3.1.26.4" evidence="6 14"/>
<gene>
    <name evidence="14 18" type="primary">rnhB</name>
    <name evidence="18" type="ordered locus">DEFDS_0181</name>
</gene>
<comment type="similarity">
    <text evidence="5 14 16">Belongs to the RNase HII family.</text>
</comment>
<organism evidence="18 19">
    <name type="scientific">Deferribacter desulfuricans (strain DSM 14783 / JCM 11476 / NBRC 101012 / SSM1)</name>
    <dbReference type="NCBI Taxonomy" id="639282"/>
    <lineage>
        <taxon>Bacteria</taxon>
        <taxon>Pseudomonadati</taxon>
        <taxon>Deferribacterota</taxon>
        <taxon>Deferribacteres</taxon>
        <taxon>Deferribacterales</taxon>
        <taxon>Deferribacteraceae</taxon>
        <taxon>Deferribacter</taxon>
    </lineage>
</organism>
<dbReference type="KEGG" id="ddf:DEFDS_0181"/>
<proteinExistence type="inferred from homology"/>
<dbReference type="GO" id="GO:0043137">
    <property type="term" value="P:DNA replication, removal of RNA primer"/>
    <property type="evidence" value="ECO:0007669"/>
    <property type="project" value="TreeGrafter"/>
</dbReference>
<dbReference type="EMBL" id="AP011529">
    <property type="protein sequence ID" value="BAI79692.1"/>
    <property type="molecule type" value="Genomic_DNA"/>
</dbReference>
<dbReference type="HOGENOM" id="CLU_036532_3_1_0"/>
<evidence type="ECO:0000256" key="12">
    <source>
        <dbReference type="ARBA" id="ARBA00022801"/>
    </source>
</evidence>
<dbReference type="InterPro" id="IPR012337">
    <property type="entry name" value="RNaseH-like_sf"/>
</dbReference>
<keyword evidence="8 14" id="KW-0963">Cytoplasm</keyword>
<dbReference type="Pfam" id="PF01351">
    <property type="entry name" value="RNase_HII"/>
    <property type="match status" value="1"/>
</dbReference>
<dbReference type="GO" id="GO:0032299">
    <property type="term" value="C:ribonuclease H2 complex"/>
    <property type="evidence" value="ECO:0007669"/>
    <property type="project" value="TreeGrafter"/>
</dbReference>
<dbReference type="PROSITE" id="PS51975">
    <property type="entry name" value="RNASE_H_2"/>
    <property type="match status" value="1"/>
</dbReference>
<feature type="binding site" evidence="14 15">
    <location>
        <position position="11"/>
    </location>
    <ligand>
        <name>a divalent metal cation</name>
        <dbReference type="ChEBI" id="CHEBI:60240"/>
    </ligand>
</feature>
<evidence type="ECO:0000256" key="6">
    <source>
        <dbReference type="ARBA" id="ARBA00012180"/>
    </source>
</evidence>
<name>D3PAR9_DEFDS</name>
<dbReference type="GO" id="GO:0006298">
    <property type="term" value="P:mismatch repair"/>
    <property type="evidence" value="ECO:0007669"/>
    <property type="project" value="TreeGrafter"/>
</dbReference>
<keyword evidence="19" id="KW-1185">Reference proteome</keyword>
<evidence type="ECO:0000256" key="15">
    <source>
        <dbReference type="PROSITE-ProRule" id="PRU01319"/>
    </source>
</evidence>
<feature type="binding site" evidence="14 15">
    <location>
        <position position="102"/>
    </location>
    <ligand>
        <name>a divalent metal cation</name>
        <dbReference type="ChEBI" id="CHEBI:60240"/>
    </ligand>
</feature>
<sequence length="187" mass="21449">MQKQVYVGLDEVGRGCFAGPLVVSAVILPPDFKDERIIDSKKISEKQREKLAQYIKDIALDYSVAVVCNKVIDKINILQATKQAMHIAISRLNNQYSFIAIDAVKLKNFYGCKINPVNKGESKFQNIAAASIIAKVYRDNLMKKLHLKYPEYNWYKNKGYGTKEHIEAIKKYGICELHRKTFLKNYV</sequence>
<protein>
    <recommendedName>
        <fullName evidence="7 14">Ribonuclease HII</fullName>
        <shortName evidence="14">RNase HII</shortName>
        <ecNumber evidence="6 14">3.1.26.4</ecNumber>
    </recommendedName>
</protein>
<dbReference type="SUPFAM" id="SSF53098">
    <property type="entry name" value="Ribonuclease H-like"/>
    <property type="match status" value="1"/>
</dbReference>
<keyword evidence="12 14" id="KW-0378">Hydrolase</keyword>
<feature type="domain" description="RNase H type-2" evidence="17">
    <location>
        <begin position="4"/>
        <end position="187"/>
    </location>
</feature>
<keyword evidence="10 14" id="KW-0479">Metal-binding</keyword>